<proteinExistence type="predicted"/>
<dbReference type="Proteomes" id="UP000253919">
    <property type="component" value="Unassembled WGS sequence"/>
</dbReference>
<feature type="chain" id="PRO_5016589017" description="DUF5777 domain-containing protein" evidence="1">
    <location>
        <begin position="26"/>
        <end position="309"/>
    </location>
</feature>
<name>A0A369QPY4_9BACT</name>
<keyword evidence="1" id="KW-0732">Signal</keyword>
<evidence type="ECO:0000313" key="3">
    <source>
        <dbReference type="EMBL" id="RDC66450.1"/>
    </source>
</evidence>
<evidence type="ECO:0000256" key="1">
    <source>
        <dbReference type="SAM" id="SignalP"/>
    </source>
</evidence>
<dbReference type="Pfam" id="PF19089">
    <property type="entry name" value="DUF5777"/>
    <property type="match status" value="1"/>
</dbReference>
<evidence type="ECO:0000313" key="4">
    <source>
        <dbReference type="Proteomes" id="UP000253919"/>
    </source>
</evidence>
<gene>
    <name evidence="3" type="ORF">AHMF7616_05081</name>
</gene>
<dbReference type="AlphaFoldDB" id="A0A369QPY4"/>
<dbReference type="EMBL" id="QASA01000001">
    <property type="protein sequence ID" value="RDC66450.1"/>
    <property type="molecule type" value="Genomic_DNA"/>
</dbReference>
<organism evidence="3 4">
    <name type="scientific">Adhaeribacter pallidiroseus</name>
    <dbReference type="NCBI Taxonomy" id="2072847"/>
    <lineage>
        <taxon>Bacteria</taxon>
        <taxon>Pseudomonadati</taxon>
        <taxon>Bacteroidota</taxon>
        <taxon>Cytophagia</taxon>
        <taxon>Cytophagales</taxon>
        <taxon>Hymenobacteraceae</taxon>
        <taxon>Adhaeribacter</taxon>
    </lineage>
</organism>
<keyword evidence="4" id="KW-1185">Reference proteome</keyword>
<accession>A0A369QPY4</accession>
<feature type="domain" description="DUF5777" evidence="2">
    <location>
        <begin position="51"/>
        <end position="296"/>
    </location>
</feature>
<sequence>MQQINFLFLVFVFCGVLLRAQPALAQDDDLMKLAEAADSTNRSQSFTTATFKGTRVITGHSVQTNAQKELVFLISHRFGTLNSGAYNFFGLDNSVIRLALEYGLTDNLNIGVGRSSYEKTFDGFVKYRFLRQQDGGWSRPVTAVLFGSTALNSLRPANPEQDIMFKSRLTYTAQLLIARKFNQNLSLQLSPTWIHRNLVPTRADESDVYALGISGRHKLTKRTSFNAEYFYLLPGYTADTYTNALSFSFDIETGGHVFQLLFSNSIGMIEKNLITNNTGEWGQGDIYFGFNISRVFDLDKSRKMEGKKY</sequence>
<reference evidence="3 4" key="1">
    <citation type="submission" date="2018-04" db="EMBL/GenBank/DDBJ databases">
        <title>Adhaeribacter sp. HMF7616 genome sequencing and assembly.</title>
        <authorList>
            <person name="Kang H."/>
            <person name="Kang J."/>
            <person name="Cha I."/>
            <person name="Kim H."/>
            <person name="Joh K."/>
        </authorList>
    </citation>
    <scope>NUCLEOTIDE SEQUENCE [LARGE SCALE GENOMIC DNA]</scope>
    <source>
        <strain evidence="3 4">HMF7616</strain>
    </source>
</reference>
<feature type="signal peptide" evidence="1">
    <location>
        <begin position="1"/>
        <end position="25"/>
    </location>
</feature>
<comment type="caution">
    <text evidence="3">The sequence shown here is derived from an EMBL/GenBank/DDBJ whole genome shotgun (WGS) entry which is preliminary data.</text>
</comment>
<dbReference type="RefSeq" id="WP_115375308.1">
    <property type="nucleotide sequence ID" value="NZ_QASA01000001.1"/>
</dbReference>
<dbReference type="OrthoDB" id="1117410at2"/>
<evidence type="ECO:0000259" key="2">
    <source>
        <dbReference type="Pfam" id="PF19089"/>
    </source>
</evidence>
<dbReference type="InterPro" id="IPR045916">
    <property type="entry name" value="DUF5777"/>
</dbReference>
<protein>
    <recommendedName>
        <fullName evidence="2">DUF5777 domain-containing protein</fullName>
    </recommendedName>
</protein>